<dbReference type="AlphaFoldDB" id="A0A438HG66"/>
<feature type="compositionally biased region" description="Polar residues" evidence="1">
    <location>
        <begin position="1"/>
        <end position="10"/>
    </location>
</feature>
<name>A0A438HG66_VITVI</name>
<dbReference type="InterPro" id="IPR013103">
    <property type="entry name" value="RVT_2"/>
</dbReference>
<evidence type="ECO:0000313" key="4">
    <source>
        <dbReference type="Proteomes" id="UP000288805"/>
    </source>
</evidence>
<protein>
    <submittedName>
        <fullName evidence="3">Retrovirus-related Pol polyprotein from transposon RE1</fullName>
    </submittedName>
</protein>
<dbReference type="Pfam" id="PF07727">
    <property type="entry name" value="RVT_2"/>
    <property type="match status" value="1"/>
</dbReference>
<organism evidence="3 4">
    <name type="scientific">Vitis vinifera</name>
    <name type="common">Grape</name>
    <dbReference type="NCBI Taxonomy" id="29760"/>
    <lineage>
        <taxon>Eukaryota</taxon>
        <taxon>Viridiplantae</taxon>
        <taxon>Streptophyta</taxon>
        <taxon>Embryophyta</taxon>
        <taxon>Tracheophyta</taxon>
        <taxon>Spermatophyta</taxon>
        <taxon>Magnoliopsida</taxon>
        <taxon>eudicotyledons</taxon>
        <taxon>Gunneridae</taxon>
        <taxon>Pentapetalae</taxon>
        <taxon>rosids</taxon>
        <taxon>Vitales</taxon>
        <taxon>Vitaceae</taxon>
        <taxon>Viteae</taxon>
        <taxon>Vitis</taxon>
    </lineage>
</organism>
<reference evidence="3 4" key="1">
    <citation type="journal article" date="2018" name="PLoS Genet.">
        <title>Population sequencing reveals clonal diversity and ancestral inbreeding in the grapevine cultivar Chardonnay.</title>
        <authorList>
            <person name="Roach M.J."/>
            <person name="Johnson D.L."/>
            <person name="Bohlmann J."/>
            <person name="van Vuuren H.J."/>
            <person name="Jones S.J."/>
            <person name="Pretorius I.S."/>
            <person name="Schmidt S.A."/>
            <person name="Borneman A.R."/>
        </authorList>
    </citation>
    <scope>NUCLEOTIDE SEQUENCE [LARGE SCALE GENOMIC DNA]</scope>
    <source>
        <strain evidence="4">cv. Chardonnay</strain>
        <tissue evidence="3">Leaf</tissue>
    </source>
</reference>
<gene>
    <name evidence="3" type="primary">RE1_2120</name>
    <name evidence="3" type="ORF">CK203_051725</name>
</gene>
<sequence>METGEDQSQGKMLGRGHRQHKEPRHLQDYICYSAKSLSTLCSKASSIQKVPSAINIEKEPRTYKEAIIDNRWREAMAKEIEALEANQTWKVVDPPPEKKAIGCKWIYKIKYNADGSIEWYKVRCFLAIVVAKSWELHQMGVNNAFLHGDLEEEVYMKLPEGFKATGKNKVCKLQKLLYGLKQASRQWFAKLTIALKEYDSDWASCPLTRRSISGCALNLGHHQFRGGAKSKELYQDLQQKQSTVPWQWQQVS</sequence>
<dbReference type="EMBL" id="QGNW01000228">
    <property type="protein sequence ID" value="RVW83460.1"/>
    <property type="molecule type" value="Genomic_DNA"/>
</dbReference>
<accession>A0A438HG66</accession>
<evidence type="ECO:0000256" key="1">
    <source>
        <dbReference type="SAM" id="MobiDB-lite"/>
    </source>
</evidence>
<evidence type="ECO:0000313" key="3">
    <source>
        <dbReference type="EMBL" id="RVW83460.1"/>
    </source>
</evidence>
<dbReference type="Proteomes" id="UP000288805">
    <property type="component" value="Unassembled WGS sequence"/>
</dbReference>
<proteinExistence type="predicted"/>
<comment type="caution">
    <text evidence="3">The sequence shown here is derived from an EMBL/GenBank/DDBJ whole genome shotgun (WGS) entry which is preliminary data.</text>
</comment>
<evidence type="ECO:0000259" key="2">
    <source>
        <dbReference type="Pfam" id="PF07727"/>
    </source>
</evidence>
<feature type="region of interest" description="Disordered" evidence="1">
    <location>
        <begin position="1"/>
        <end position="21"/>
    </location>
</feature>
<feature type="domain" description="Reverse transcriptase Ty1/copia-type" evidence="2">
    <location>
        <begin position="117"/>
        <end position="199"/>
    </location>
</feature>